<gene>
    <name evidence="1" type="ORF">CEXT_459201</name>
</gene>
<evidence type="ECO:0000313" key="2">
    <source>
        <dbReference type="Proteomes" id="UP001054945"/>
    </source>
</evidence>
<accession>A0AAV4QCG6</accession>
<keyword evidence="2" id="KW-1185">Reference proteome</keyword>
<dbReference type="Proteomes" id="UP001054945">
    <property type="component" value="Unassembled WGS sequence"/>
</dbReference>
<organism evidence="1 2">
    <name type="scientific">Caerostris extrusa</name>
    <name type="common">Bark spider</name>
    <name type="synonym">Caerostris bankana</name>
    <dbReference type="NCBI Taxonomy" id="172846"/>
    <lineage>
        <taxon>Eukaryota</taxon>
        <taxon>Metazoa</taxon>
        <taxon>Ecdysozoa</taxon>
        <taxon>Arthropoda</taxon>
        <taxon>Chelicerata</taxon>
        <taxon>Arachnida</taxon>
        <taxon>Araneae</taxon>
        <taxon>Araneomorphae</taxon>
        <taxon>Entelegynae</taxon>
        <taxon>Araneoidea</taxon>
        <taxon>Araneidae</taxon>
        <taxon>Caerostris</taxon>
    </lineage>
</organism>
<protein>
    <submittedName>
        <fullName evidence="1">Uncharacterized protein</fullName>
    </submittedName>
</protein>
<comment type="caution">
    <text evidence="1">The sequence shown here is derived from an EMBL/GenBank/DDBJ whole genome shotgun (WGS) entry which is preliminary data.</text>
</comment>
<name>A0AAV4QCG6_CAEEX</name>
<sequence>MVNPIRVEEPMKRDHLFNGVENVKWLVSIVKIGHLYAWLDETLSEWHVPMRRRGLKKGFTHASSSLSLGATGDRGR</sequence>
<dbReference type="EMBL" id="BPLR01005872">
    <property type="protein sequence ID" value="GIY05705.1"/>
    <property type="molecule type" value="Genomic_DNA"/>
</dbReference>
<dbReference type="AlphaFoldDB" id="A0AAV4QCG6"/>
<proteinExistence type="predicted"/>
<evidence type="ECO:0000313" key="1">
    <source>
        <dbReference type="EMBL" id="GIY05705.1"/>
    </source>
</evidence>
<reference evidence="1 2" key="1">
    <citation type="submission" date="2021-06" db="EMBL/GenBank/DDBJ databases">
        <title>Caerostris extrusa draft genome.</title>
        <authorList>
            <person name="Kono N."/>
            <person name="Arakawa K."/>
        </authorList>
    </citation>
    <scope>NUCLEOTIDE SEQUENCE [LARGE SCALE GENOMIC DNA]</scope>
</reference>